<dbReference type="InterPro" id="IPR036397">
    <property type="entry name" value="RNaseH_sf"/>
</dbReference>
<keyword evidence="3" id="KW-1185">Reference proteome</keyword>
<dbReference type="HOGENOM" id="CLU_047806_7_0_4"/>
<gene>
    <name evidence="2" type="ordered locus">Mpe_A3347</name>
</gene>
<dbReference type="CDD" id="cd06127">
    <property type="entry name" value="DEDDh"/>
    <property type="match status" value="1"/>
</dbReference>
<dbReference type="eggNOG" id="COG0847">
    <property type="taxonomic scope" value="Bacteria"/>
</dbReference>
<feature type="domain" description="Exonuclease" evidence="1">
    <location>
        <begin position="27"/>
        <end position="210"/>
    </location>
</feature>
<dbReference type="InterPro" id="IPR013520">
    <property type="entry name" value="Ribonucl_H"/>
</dbReference>
<dbReference type="GO" id="GO:0003676">
    <property type="term" value="F:nucleic acid binding"/>
    <property type="evidence" value="ECO:0007669"/>
    <property type="project" value="InterPro"/>
</dbReference>
<evidence type="ECO:0000313" key="3">
    <source>
        <dbReference type="Proteomes" id="UP000000366"/>
    </source>
</evidence>
<keyword evidence="2" id="KW-0540">Nuclease</keyword>
<dbReference type="Gene3D" id="3.30.420.10">
    <property type="entry name" value="Ribonuclease H-like superfamily/Ribonuclease H"/>
    <property type="match status" value="1"/>
</dbReference>
<keyword evidence="2" id="KW-0269">Exonuclease</keyword>
<name>A2SL61_METPP</name>
<accession>A2SL61</accession>
<dbReference type="RefSeq" id="WP_011830921.1">
    <property type="nucleotide sequence ID" value="NC_008825.1"/>
</dbReference>
<dbReference type="SUPFAM" id="SSF53098">
    <property type="entry name" value="Ribonuclease H-like"/>
    <property type="match status" value="1"/>
</dbReference>
<dbReference type="GO" id="GO:0006259">
    <property type="term" value="P:DNA metabolic process"/>
    <property type="evidence" value="ECO:0007669"/>
    <property type="project" value="UniProtKB-ARBA"/>
</dbReference>
<dbReference type="KEGG" id="mpt:Mpe_A3347"/>
<dbReference type="Proteomes" id="UP000000366">
    <property type="component" value="Chromosome"/>
</dbReference>
<dbReference type="Pfam" id="PF00929">
    <property type="entry name" value="RNase_T"/>
    <property type="match status" value="1"/>
</dbReference>
<dbReference type="GO" id="GO:0004527">
    <property type="term" value="F:exonuclease activity"/>
    <property type="evidence" value="ECO:0007669"/>
    <property type="project" value="UniProtKB-KW"/>
</dbReference>
<protein>
    <submittedName>
        <fullName evidence="2">Exonuclease</fullName>
    </submittedName>
</protein>
<dbReference type="EMBL" id="CP000555">
    <property type="protein sequence ID" value="ABM96300.1"/>
    <property type="molecule type" value="Genomic_DNA"/>
</dbReference>
<dbReference type="STRING" id="420662.Mpe_A3347"/>
<proteinExistence type="predicted"/>
<dbReference type="InterPro" id="IPR012337">
    <property type="entry name" value="RNaseH-like_sf"/>
</dbReference>
<dbReference type="AlphaFoldDB" id="A2SL61"/>
<dbReference type="SMART" id="SM00479">
    <property type="entry name" value="EXOIII"/>
    <property type="match status" value="1"/>
</dbReference>
<organism evidence="2 3">
    <name type="scientific">Methylibium petroleiphilum (strain ATCC BAA-1232 / LMG 22953 / PM1)</name>
    <dbReference type="NCBI Taxonomy" id="420662"/>
    <lineage>
        <taxon>Bacteria</taxon>
        <taxon>Pseudomonadati</taxon>
        <taxon>Pseudomonadota</taxon>
        <taxon>Betaproteobacteria</taxon>
        <taxon>Burkholderiales</taxon>
        <taxon>Sphaerotilaceae</taxon>
        <taxon>Methylibium</taxon>
    </lineage>
</organism>
<evidence type="ECO:0000259" key="1">
    <source>
        <dbReference type="SMART" id="SM00479"/>
    </source>
</evidence>
<evidence type="ECO:0000313" key="2">
    <source>
        <dbReference type="EMBL" id="ABM96300.1"/>
    </source>
</evidence>
<reference evidence="2 3" key="1">
    <citation type="journal article" date="2007" name="J. Bacteriol.">
        <title>Whole-genome analysis of the methyl tert-butyl ether-degrading beta-proteobacterium Methylibium petroleiphilum PM1.</title>
        <authorList>
            <person name="Kane S.R."/>
            <person name="Chakicherla A.Y."/>
            <person name="Chain P.S.G."/>
            <person name="Schmidt R."/>
            <person name="Shin M.W."/>
            <person name="Legler T.C."/>
            <person name="Scow K.M."/>
            <person name="Larimer F.W."/>
            <person name="Lucas S.M."/>
            <person name="Richardson P.M."/>
            <person name="Hristova K.R."/>
        </authorList>
    </citation>
    <scope>NUCLEOTIDE SEQUENCE [LARGE SCALE GENOMIC DNA]</scope>
    <source>
        <strain evidence="3">ATCC BAA-1232 / LMG 22953 / PM1</strain>
    </source>
</reference>
<keyword evidence="2" id="KW-0378">Hydrolase</keyword>
<sequence>MTTLLQRWRSRWGRGTAPAAGALDDARWIVADVESGGLDPRRDPLLAIAAVGVHFAPVQGERGGRRPRIVLGDRFELLLRPSGAPSASPDKANILVHGIGIGAQRAGLDPAEALQAWESYIGRSPLVGFHSAFDRTLIERAGRDALGRAPDNPWLDLEHLAAVLHREPRQRSLDDWLAHHGITCLARHQASADALATAQLLLKLWPALRQRCDGRFSTVLDLAAGHRFLPLRH</sequence>